<dbReference type="Proteomes" id="UP001501427">
    <property type="component" value="Unassembled WGS sequence"/>
</dbReference>
<proteinExistence type="predicted"/>
<evidence type="ECO:0000313" key="2">
    <source>
        <dbReference type="Proteomes" id="UP001501427"/>
    </source>
</evidence>
<reference evidence="2" key="1">
    <citation type="journal article" date="2019" name="Int. J. Syst. Evol. Microbiol.">
        <title>The Global Catalogue of Microorganisms (GCM) 10K type strain sequencing project: providing services to taxonomists for standard genome sequencing and annotation.</title>
        <authorList>
            <consortium name="The Broad Institute Genomics Platform"/>
            <consortium name="The Broad Institute Genome Sequencing Center for Infectious Disease"/>
            <person name="Wu L."/>
            <person name="Ma J."/>
        </authorList>
    </citation>
    <scope>NUCLEOTIDE SEQUENCE [LARGE SCALE GENOMIC DNA]</scope>
    <source>
        <strain evidence="2">JCM 10667</strain>
    </source>
</reference>
<gene>
    <name evidence="1" type="ORF">GCM10009546_23560</name>
</gene>
<organism evidence="1 2">
    <name type="scientific">Actinomadura livida</name>
    <dbReference type="NCBI Taxonomy" id="79909"/>
    <lineage>
        <taxon>Bacteria</taxon>
        <taxon>Bacillati</taxon>
        <taxon>Actinomycetota</taxon>
        <taxon>Actinomycetes</taxon>
        <taxon>Streptosporangiales</taxon>
        <taxon>Thermomonosporaceae</taxon>
        <taxon>Actinomadura</taxon>
    </lineage>
</organism>
<name>A0ABP3P974_9ACTN</name>
<evidence type="ECO:0000313" key="1">
    <source>
        <dbReference type="EMBL" id="GAA0560673.1"/>
    </source>
</evidence>
<protein>
    <recommendedName>
        <fullName evidence="3">Secreted protein</fullName>
    </recommendedName>
</protein>
<comment type="caution">
    <text evidence="1">The sequence shown here is derived from an EMBL/GenBank/DDBJ whole genome shotgun (WGS) entry which is preliminary data.</text>
</comment>
<accession>A0ABP3P974</accession>
<keyword evidence="2" id="KW-1185">Reference proteome</keyword>
<dbReference type="EMBL" id="BAAAHD010000021">
    <property type="protein sequence ID" value="GAA0560673.1"/>
    <property type="molecule type" value="Genomic_DNA"/>
</dbReference>
<evidence type="ECO:0008006" key="3">
    <source>
        <dbReference type="Google" id="ProtNLM"/>
    </source>
</evidence>
<sequence>MASAVVTTSTGTAAAVIAVAATNSLLSFTEFPVPSVTFHKVDGASAEVVYPAVGRMVYAVVSP</sequence>